<name>A0ABN8ILJ4_9NEOP</name>
<accession>A0ABN8ILJ4</accession>
<dbReference type="EMBL" id="OW152840">
    <property type="protein sequence ID" value="CAH2061788.1"/>
    <property type="molecule type" value="Genomic_DNA"/>
</dbReference>
<dbReference type="EC" id="2.3.2.26" evidence="2"/>
<evidence type="ECO:0000256" key="4">
    <source>
        <dbReference type="ARBA" id="ARBA00029737"/>
    </source>
</evidence>
<protein>
    <recommendedName>
        <fullName evidence="3">E3 ubiquitin-protein ligase E3D</fullName>
        <ecNumber evidence="2">2.3.2.26</ecNumber>
    </recommendedName>
    <alternativeName>
        <fullName evidence="6">HECT-type E3 ubiquitin transferase E3D</fullName>
    </alternativeName>
    <alternativeName>
        <fullName evidence="5">UbcH10-binding protein with a HECT-like domain</fullName>
    </alternativeName>
    <alternativeName>
        <fullName evidence="4">Ubiquitin-conjugating enzyme E2C-binding protein</fullName>
    </alternativeName>
</protein>
<dbReference type="Pfam" id="PF09814">
    <property type="entry name" value="HECT_2"/>
    <property type="match status" value="1"/>
</dbReference>
<organism evidence="9 10">
    <name type="scientific">Iphiclides podalirius</name>
    <name type="common">scarce swallowtail</name>
    <dbReference type="NCBI Taxonomy" id="110791"/>
    <lineage>
        <taxon>Eukaryota</taxon>
        <taxon>Metazoa</taxon>
        <taxon>Ecdysozoa</taxon>
        <taxon>Arthropoda</taxon>
        <taxon>Hexapoda</taxon>
        <taxon>Insecta</taxon>
        <taxon>Pterygota</taxon>
        <taxon>Neoptera</taxon>
        <taxon>Endopterygota</taxon>
        <taxon>Lepidoptera</taxon>
        <taxon>Glossata</taxon>
        <taxon>Ditrysia</taxon>
        <taxon>Papilionoidea</taxon>
        <taxon>Papilionidae</taxon>
        <taxon>Papilioninae</taxon>
        <taxon>Iphiclides</taxon>
    </lineage>
</organism>
<dbReference type="InterPro" id="IPR019193">
    <property type="entry name" value="UBQ-conj_enz_E2-bd_prot"/>
</dbReference>
<reference evidence="9" key="1">
    <citation type="submission" date="2022-03" db="EMBL/GenBank/DDBJ databases">
        <authorList>
            <person name="Martin H S."/>
        </authorList>
    </citation>
    <scope>NUCLEOTIDE SEQUENCE</scope>
</reference>
<evidence type="ECO:0000256" key="7">
    <source>
        <dbReference type="ARBA" id="ARBA00053831"/>
    </source>
</evidence>
<comment type="function">
    <text evidence="7">E3 ubiquitin-protein ligase which accepts ubiquitin from specific E2 ubiquitin-conjugating enzymes, and transfers it to substrates, generally promoting their degradation by the proteasome. Independently of its E3 ubiquitin-protein ligase activity, acts as an inhibitor of CPSF3 endonuclease activity by blocking CPSF3 active site.</text>
</comment>
<evidence type="ECO:0000256" key="5">
    <source>
        <dbReference type="ARBA" id="ARBA00032234"/>
    </source>
</evidence>
<proteinExistence type="predicted"/>
<evidence type="ECO:0000256" key="1">
    <source>
        <dbReference type="ARBA" id="ARBA00000885"/>
    </source>
</evidence>
<dbReference type="PANTHER" id="PTHR31531:SF2">
    <property type="entry name" value="E3 UBIQUITIN-PROTEIN LIGASE E3D"/>
    <property type="match status" value="1"/>
</dbReference>
<dbReference type="Proteomes" id="UP000837857">
    <property type="component" value="Chromosome 28"/>
</dbReference>
<evidence type="ECO:0000313" key="9">
    <source>
        <dbReference type="EMBL" id="CAH2061788.1"/>
    </source>
</evidence>
<gene>
    <name evidence="9" type="ORF">IPOD504_LOCUS11454</name>
</gene>
<dbReference type="PANTHER" id="PTHR31531">
    <property type="entry name" value="E3 UBIQUITIN-PROTEIN LIGASE E3D FAMILY MEMBER"/>
    <property type="match status" value="1"/>
</dbReference>
<comment type="catalytic activity">
    <reaction evidence="1">
        <text>S-ubiquitinyl-[E2 ubiquitin-conjugating enzyme]-L-cysteine + [acceptor protein]-L-lysine = [E2 ubiquitin-conjugating enzyme]-L-cysteine + N(6)-ubiquitinyl-[acceptor protein]-L-lysine.</text>
        <dbReference type="EC" id="2.3.2.26"/>
    </reaction>
</comment>
<evidence type="ECO:0000313" key="10">
    <source>
        <dbReference type="Proteomes" id="UP000837857"/>
    </source>
</evidence>
<evidence type="ECO:0000256" key="2">
    <source>
        <dbReference type="ARBA" id="ARBA00012485"/>
    </source>
</evidence>
<evidence type="ECO:0000256" key="6">
    <source>
        <dbReference type="ARBA" id="ARBA00032298"/>
    </source>
</evidence>
<sequence length="409" mass="45726">MLVRDVFVELRSRLRSCNVFITTGAKLNDNCNLKINIQPGCITLNYYEGLGQRRGSLSSIESLSDCCSEEEECSDSASIAFDGHCQLIPNSMSCLKIGGGTISFRILTRPKGGDFFTELVPAGGPSETLESKEPKVCVEPGRDTAFSCANCSNKVTEGRVKFDRVLELPTTSLDASEWFCHGHDAVGTCDLAPKPKSADFLYRLTHFVVNATALSPKTNRFNAKREVYHCERCLAWLGVKERDGVKLFNCELMLHQDDWCGRVFLHGFQTADCVVDDFVYTIERLTREANLGLQYSVMCRIVLECAFASASKRYLLVWVMDRRLEVLRRKDSVDGRVSLQSSFLTKILYRVEGSLNEEVESWLADPAVVSADISKAMFCRGVEHLRSTSQKVPESFRSANGFSVSYLKV</sequence>
<feature type="non-terminal residue" evidence="9">
    <location>
        <position position="409"/>
    </location>
</feature>
<evidence type="ECO:0000256" key="3">
    <source>
        <dbReference type="ARBA" id="ARBA00013646"/>
    </source>
</evidence>
<keyword evidence="10" id="KW-1185">Reference proteome</keyword>
<comment type="subunit">
    <text evidence="8">Interacts with UBE2C/UbcH10 (E2 ubiquitin-conjugating enzyme). In vitro, interacts with cyclin-B.</text>
</comment>
<evidence type="ECO:0000256" key="8">
    <source>
        <dbReference type="ARBA" id="ARBA00064185"/>
    </source>
</evidence>